<dbReference type="GeneID" id="114481117"/>
<dbReference type="PANTHER" id="PTHR21422">
    <property type="entry name" value="RAB3 GTPASE-ACTIVATING PROTEIN CATALYTIC SUBUNIT"/>
    <property type="match status" value="1"/>
</dbReference>
<evidence type="ECO:0000259" key="11">
    <source>
        <dbReference type="Pfam" id="PF13890"/>
    </source>
</evidence>
<comment type="similarity">
    <text evidence="4">Belongs to the Rab3-GAP catalytic subunit family.</text>
</comment>
<feature type="domain" description="Rab3GAP catalytic subunit conserved" evidence="11">
    <location>
        <begin position="608"/>
        <end position="763"/>
    </location>
</feature>
<dbReference type="Ensembl" id="ENSGWIT00000041699.1">
    <property type="protein sequence ID" value="ENSGWIP00000038299.1"/>
    <property type="gene ID" value="ENSGWIG00000018075.1"/>
</dbReference>
<comment type="subcellular location">
    <subcellularLocation>
        <location evidence="3">Cytoplasm</location>
    </subcellularLocation>
    <subcellularLocation>
        <location evidence="2">Endoplasmic reticulum</location>
    </subcellularLocation>
    <subcellularLocation>
        <location evidence="1">Golgi apparatus</location>
        <location evidence="1">cis-Golgi network</location>
    </subcellularLocation>
</comment>
<accession>A0A8C5H1T1</accession>
<reference evidence="13" key="3">
    <citation type="submission" date="2025-09" db="UniProtKB">
        <authorList>
            <consortium name="Ensembl"/>
        </authorList>
    </citation>
    <scope>IDENTIFICATION</scope>
</reference>
<evidence type="ECO:0000256" key="5">
    <source>
        <dbReference type="ARBA" id="ARBA00015817"/>
    </source>
</evidence>
<feature type="region of interest" description="Disordered" evidence="10">
    <location>
        <begin position="539"/>
        <end position="575"/>
    </location>
</feature>
<reference evidence="13" key="2">
    <citation type="submission" date="2025-08" db="UniProtKB">
        <authorList>
            <consortium name="Ensembl"/>
        </authorList>
    </citation>
    <scope>IDENTIFICATION</scope>
</reference>
<evidence type="ECO:0000259" key="12">
    <source>
        <dbReference type="Pfam" id="PF19533"/>
    </source>
</evidence>
<evidence type="ECO:0000256" key="8">
    <source>
        <dbReference type="ARBA" id="ARBA00022824"/>
    </source>
</evidence>
<keyword evidence="9" id="KW-0333">Golgi apparatus</keyword>
<keyword evidence="14" id="KW-1185">Reference proteome</keyword>
<dbReference type="PANTHER" id="PTHR21422:SF9">
    <property type="entry name" value="RAB3 GTPASE-ACTIVATING PROTEIN CATALYTIC SUBUNIT"/>
    <property type="match status" value="1"/>
</dbReference>
<dbReference type="InterPro" id="IPR045700">
    <property type="entry name" value="Rab3GAP1"/>
</dbReference>
<dbReference type="Pfam" id="PF13890">
    <property type="entry name" value="Rab3-GTPase_cat"/>
    <property type="match status" value="1"/>
</dbReference>
<keyword evidence="7" id="KW-0963">Cytoplasm</keyword>
<dbReference type="Proteomes" id="UP000694680">
    <property type="component" value="Chromosome 19"/>
</dbReference>
<feature type="compositionally biased region" description="Polar residues" evidence="10">
    <location>
        <begin position="555"/>
        <end position="573"/>
    </location>
</feature>
<keyword evidence="8" id="KW-0256">Endoplasmic reticulum</keyword>
<evidence type="ECO:0000313" key="14">
    <source>
        <dbReference type="Proteomes" id="UP000694680"/>
    </source>
</evidence>
<evidence type="ECO:0000256" key="2">
    <source>
        <dbReference type="ARBA" id="ARBA00004240"/>
    </source>
</evidence>
<reference evidence="13" key="1">
    <citation type="submission" date="2020-06" db="EMBL/GenBank/DDBJ databases">
        <authorList>
            <consortium name="Wellcome Sanger Institute Data Sharing"/>
        </authorList>
    </citation>
    <scope>NUCLEOTIDE SEQUENCE [LARGE SCALE GENOMIC DNA]</scope>
</reference>
<protein>
    <recommendedName>
        <fullName evidence="5">Rab3 GTPase-activating protein catalytic subunit</fullName>
    </recommendedName>
</protein>
<evidence type="ECO:0000256" key="4">
    <source>
        <dbReference type="ARBA" id="ARBA00008856"/>
    </source>
</evidence>
<keyword evidence="6" id="KW-0343">GTPase activation</keyword>
<dbReference type="GO" id="GO:0005783">
    <property type="term" value="C:endoplasmic reticulum"/>
    <property type="evidence" value="ECO:0007669"/>
    <property type="project" value="UniProtKB-SubCell"/>
</dbReference>
<evidence type="ECO:0000313" key="13">
    <source>
        <dbReference type="Ensembl" id="ENSGWIP00000038299.1"/>
    </source>
</evidence>
<feature type="domain" description="Rab3GAP catalytic subunit C-terminal" evidence="12">
    <location>
        <begin position="775"/>
        <end position="975"/>
    </location>
</feature>
<evidence type="ECO:0000256" key="3">
    <source>
        <dbReference type="ARBA" id="ARBA00004496"/>
    </source>
</evidence>
<gene>
    <name evidence="13" type="primary">rab3gap1</name>
</gene>
<sequence>MTLGDVRMAADTDAESEVFEITDFTTASEWERFVSKVEEVLRDWKLTGNSADRRPPLKGEYTSGTWEERTQEIFFADFEFLITHYLLKQESVTEEGENEPKEDALPLVMQDLLCMNNDFPPRAHCLVRWYGIREFVVISPGTKCEAIISESKCSILLSSISISLANSGCQVPIFVQIQQKWRRMYVGECQGPGVRTDFEMVQVRKVPSQYSHLSGLLDIFKSKIGSTLFPVPPVNIDIRFTYILQDWQQYSWPQQPPDFDSLLGGEVGGIEFGKLPFGACEEPISELHLSTTWSRLTEGIVVDNDVYSDLDPLQAPHWSVRVRAAENPQCLLGDLLTEFFRLCSTKEPVDEVYGRGLAEEEGKDNSDITSALSKLTEPAAAVPITKLSVSSMVHTARKHIRRHRRTDESPLSNEVLNSVLLYLFPDAAVEKSSDSIKKEVVNEQEKNTDSNLYIQMKSAPTDSLTHRLALCICLVNCNYGGLRAVAHLWQELVLELRYRWENNYNVYGLSAGPPDLRCCILHQKLQMLNCCIERKKTRDEASKEGGKGKEHSSLRVPNSTAASNSAREMSQGKSWDSWSDSEEEFFECLSDQGETDSSQSEGRKDCSKSKAEGRRHAFNNMTLLNSTEPLYVPVTQEPAPMTEDLLEEQSEVLAKLGSSAEGSVLRARMQSACLLSDMESFKAANPGCVLEDFVRWYSPRDYVEEVVVDEKGNKVLKGELSARMKIPGNMWVEAWDTARVTPARRQRRLFDDTKEAEKVLHYLAMQKPADLAHHLLPCMLHAAILKLKEEETTENISSVRKSIQQATSQASKLLQSPNDDYKKLEELINQLIAMEMVITRARSLKAKFGVTEDEKNEDSNELQKFVSSLLEEPEVLVMGAGQGPAGSVIHRLFINAQRAALLAPVDDELVFDKRPSGAVSKVPDFPPPAGRELLLRTCVPRPAPYSKALPQRLFCVLMKDEFRLAGAFSSDISFF</sequence>
<evidence type="ECO:0000256" key="9">
    <source>
        <dbReference type="ARBA" id="ARBA00023034"/>
    </source>
</evidence>
<evidence type="ECO:0000256" key="7">
    <source>
        <dbReference type="ARBA" id="ARBA00022490"/>
    </source>
</evidence>
<dbReference type="AlphaFoldDB" id="A0A8C5H1T1"/>
<feature type="region of interest" description="Disordered" evidence="10">
    <location>
        <begin position="589"/>
        <end position="612"/>
    </location>
</feature>
<evidence type="ECO:0000256" key="1">
    <source>
        <dbReference type="ARBA" id="ARBA00004222"/>
    </source>
</evidence>
<dbReference type="InterPro" id="IPR045698">
    <property type="entry name" value="Rab3GAP1_C"/>
</dbReference>
<dbReference type="CTD" id="22930"/>
<evidence type="ECO:0000256" key="10">
    <source>
        <dbReference type="SAM" id="MobiDB-lite"/>
    </source>
</evidence>
<dbReference type="GO" id="GO:0005794">
    <property type="term" value="C:Golgi apparatus"/>
    <property type="evidence" value="ECO:0007669"/>
    <property type="project" value="UniProtKB-SubCell"/>
</dbReference>
<dbReference type="Pfam" id="PF19533">
    <property type="entry name" value="Rab3-GAP_cat_C"/>
    <property type="match status" value="1"/>
</dbReference>
<evidence type="ECO:0000256" key="6">
    <source>
        <dbReference type="ARBA" id="ARBA00022468"/>
    </source>
</evidence>
<feature type="compositionally biased region" description="Basic and acidic residues" evidence="10">
    <location>
        <begin position="601"/>
        <end position="612"/>
    </location>
</feature>
<dbReference type="RefSeq" id="XP_028331330.1">
    <property type="nucleotide sequence ID" value="XM_028475529.1"/>
</dbReference>
<dbReference type="GO" id="GO:0005096">
    <property type="term" value="F:GTPase activator activity"/>
    <property type="evidence" value="ECO:0007669"/>
    <property type="project" value="UniProtKB-KW"/>
</dbReference>
<feature type="compositionally biased region" description="Basic and acidic residues" evidence="10">
    <location>
        <begin position="539"/>
        <end position="553"/>
    </location>
</feature>
<organism evidence="13 14">
    <name type="scientific">Gouania willdenowi</name>
    <name type="common">Blunt-snouted clingfish</name>
    <name type="synonym">Lepadogaster willdenowi</name>
    <dbReference type="NCBI Taxonomy" id="441366"/>
    <lineage>
        <taxon>Eukaryota</taxon>
        <taxon>Metazoa</taxon>
        <taxon>Chordata</taxon>
        <taxon>Craniata</taxon>
        <taxon>Vertebrata</taxon>
        <taxon>Euteleostomi</taxon>
        <taxon>Actinopterygii</taxon>
        <taxon>Neopterygii</taxon>
        <taxon>Teleostei</taxon>
        <taxon>Neoteleostei</taxon>
        <taxon>Acanthomorphata</taxon>
        <taxon>Ovalentaria</taxon>
        <taxon>Blenniimorphae</taxon>
        <taxon>Blenniiformes</taxon>
        <taxon>Gobiesocoidei</taxon>
        <taxon>Gobiesocidae</taxon>
        <taxon>Gobiesocinae</taxon>
        <taxon>Gouania</taxon>
    </lineage>
</organism>
<name>A0A8C5H1T1_GOUWI</name>
<proteinExistence type="inferred from homology"/>
<dbReference type="InterPro" id="IPR026147">
    <property type="entry name" value="Rab3GAP1_conserved"/>
</dbReference>